<dbReference type="InterPro" id="IPR036388">
    <property type="entry name" value="WH-like_DNA-bd_sf"/>
</dbReference>
<dbReference type="InterPro" id="IPR036390">
    <property type="entry name" value="WH_DNA-bd_sf"/>
</dbReference>
<dbReference type="Gene3D" id="1.10.10.10">
    <property type="entry name" value="Winged helix-like DNA-binding domain superfamily/Winged helix DNA-binding domain"/>
    <property type="match status" value="1"/>
</dbReference>
<evidence type="ECO:0000256" key="2">
    <source>
        <dbReference type="ARBA" id="ARBA00023125"/>
    </source>
</evidence>
<evidence type="ECO:0000256" key="1">
    <source>
        <dbReference type="ARBA" id="ARBA00023015"/>
    </source>
</evidence>
<feature type="domain" description="HTH marR-type" evidence="4">
    <location>
        <begin position="1"/>
        <end position="147"/>
    </location>
</feature>
<evidence type="ECO:0000313" key="5">
    <source>
        <dbReference type="EMBL" id="MBC9813827.1"/>
    </source>
</evidence>
<dbReference type="Pfam" id="PF01047">
    <property type="entry name" value="MarR"/>
    <property type="match status" value="1"/>
</dbReference>
<dbReference type="Proteomes" id="UP000652681">
    <property type="component" value="Unassembled WGS sequence"/>
</dbReference>
<dbReference type="GO" id="GO:0003700">
    <property type="term" value="F:DNA-binding transcription factor activity"/>
    <property type="evidence" value="ECO:0007669"/>
    <property type="project" value="InterPro"/>
</dbReference>
<dbReference type="PROSITE" id="PS50995">
    <property type="entry name" value="HTH_MARR_2"/>
    <property type="match status" value="1"/>
</dbReference>
<dbReference type="GO" id="GO:0003677">
    <property type="term" value="F:DNA binding"/>
    <property type="evidence" value="ECO:0007669"/>
    <property type="project" value="UniProtKB-KW"/>
</dbReference>
<keyword evidence="6" id="KW-1185">Reference proteome</keyword>
<dbReference type="SUPFAM" id="SSF46785">
    <property type="entry name" value="Winged helix' DNA-binding domain"/>
    <property type="match status" value="1"/>
</dbReference>
<dbReference type="PRINTS" id="PR00598">
    <property type="entry name" value="HTHMARR"/>
</dbReference>
<dbReference type="EMBL" id="JACVEL010000016">
    <property type="protein sequence ID" value="MBC9813827.1"/>
    <property type="molecule type" value="Genomic_DNA"/>
</dbReference>
<keyword evidence="1" id="KW-0805">Transcription regulation</keyword>
<evidence type="ECO:0000256" key="3">
    <source>
        <dbReference type="ARBA" id="ARBA00023163"/>
    </source>
</evidence>
<keyword evidence="3" id="KW-0804">Transcription</keyword>
<keyword evidence="2" id="KW-0238">DNA-binding</keyword>
<dbReference type="AlphaFoldDB" id="A0A8J6PEG0"/>
<sequence length="153" mass="17778">MKIDDEIKAVFKSPQQKAVVNVRFTSNFLSNYQNSFMARFDISMPQFNILRILRGAKEALSVHTVKDRMIEKSPNTTRLMDKLIDKGLIDRIRCEEDRRVVYVSITEKGLELLAQIDVDFEKTSLFPQSLTDEEANTLSDLLDKIRSEFEEKE</sequence>
<dbReference type="PANTHER" id="PTHR42756:SF1">
    <property type="entry name" value="TRANSCRIPTIONAL REPRESSOR OF EMRAB OPERON"/>
    <property type="match status" value="1"/>
</dbReference>
<evidence type="ECO:0000259" key="4">
    <source>
        <dbReference type="PROSITE" id="PS50995"/>
    </source>
</evidence>
<organism evidence="5 6">
    <name type="scientific">Taishania pollutisoli</name>
    <dbReference type="NCBI Taxonomy" id="2766479"/>
    <lineage>
        <taxon>Bacteria</taxon>
        <taxon>Pseudomonadati</taxon>
        <taxon>Bacteroidota</taxon>
        <taxon>Flavobacteriia</taxon>
        <taxon>Flavobacteriales</taxon>
        <taxon>Crocinitomicaceae</taxon>
        <taxon>Taishania</taxon>
    </lineage>
</organism>
<reference evidence="5" key="1">
    <citation type="submission" date="2020-09" db="EMBL/GenBank/DDBJ databases">
        <title>Taishania pollutisoli gen. nov., sp. nov., Isolated from Tetrabromobisphenol A-Contaminated Soil.</title>
        <authorList>
            <person name="Chen Q."/>
        </authorList>
    </citation>
    <scope>NUCLEOTIDE SEQUENCE</scope>
    <source>
        <strain evidence="5">CZZ-1</strain>
    </source>
</reference>
<name>A0A8J6PEG0_9FLAO</name>
<dbReference type="InterPro" id="IPR000835">
    <property type="entry name" value="HTH_MarR-typ"/>
</dbReference>
<gene>
    <name evidence="5" type="ORF">H9Y05_15230</name>
</gene>
<accession>A0A8J6PEG0</accession>
<dbReference type="SMART" id="SM00347">
    <property type="entry name" value="HTH_MARR"/>
    <property type="match status" value="1"/>
</dbReference>
<dbReference type="PANTHER" id="PTHR42756">
    <property type="entry name" value="TRANSCRIPTIONAL REGULATOR, MARR"/>
    <property type="match status" value="1"/>
</dbReference>
<evidence type="ECO:0000313" key="6">
    <source>
        <dbReference type="Proteomes" id="UP000652681"/>
    </source>
</evidence>
<comment type="caution">
    <text evidence="5">The sequence shown here is derived from an EMBL/GenBank/DDBJ whole genome shotgun (WGS) entry which is preliminary data.</text>
</comment>
<proteinExistence type="predicted"/>
<protein>
    <submittedName>
        <fullName evidence="5">MarR family transcriptional regulator</fullName>
    </submittedName>
</protein>
<dbReference type="RefSeq" id="WP_163492960.1">
    <property type="nucleotide sequence ID" value="NZ_JACVEL010000016.1"/>
</dbReference>